<evidence type="ECO:0000256" key="4">
    <source>
        <dbReference type="ARBA" id="ARBA00022989"/>
    </source>
</evidence>
<feature type="transmembrane region" description="Helical" evidence="7">
    <location>
        <begin position="117"/>
        <end position="139"/>
    </location>
</feature>
<dbReference type="SUPFAM" id="SSF103473">
    <property type="entry name" value="MFS general substrate transporter"/>
    <property type="match status" value="1"/>
</dbReference>
<dbReference type="InterPro" id="IPR050930">
    <property type="entry name" value="MFS_Vesicular_Transporter"/>
</dbReference>
<sequence>MGNDKAEPWGLHWRSNTLFILTTVGIGLFSDLFLYCLIVPILPFILEDRLGTPQSQVQSQTSLLLACFAGASVIFSLPAGIIADKLVTRRQPYLIGLLALLGATVLLYVGQSLAVLVLARVLQGTSAAIVWTVGFAMVMDTVGSEKLGVTIGSIFSIISVGELLAPVLGGVMYDKTGASGVFAMAFAILGLDFLMRLLIIEKKTAAEFCAVDVSTEQDPGDVEAQQQDPADANEDSPLLSNGPTKESDWKITIESLPCAVQKFPILYCLAHPRLLTAEAVAFTQATLLAVFDATIPLEGQDLFGFSALKSGLLFMPLVLPYLILGPVAGKGVDRFGAKPAAAIGMFYLVIPLILLRIPQAGGTAEIVKFCVFESLAGVGMALISAPSVVEATAVVEKYHKTNPDVFGKEGPYAQLYAINSMVFGLGSTLGPLAAGALKDSIGYGNMNAVVAALCAVVGVLSCLFLEGRGLNLREWFQK</sequence>
<proteinExistence type="predicted"/>
<dbReference type="Proteomes" id="UP000256328">
    <property type="component" value="Unassembled WGS sequence"/>
</dbReference>
<evidence type="ECO:0000313" key="10">
    <source>
        <dbReference type="Proteomes" id="UP000256328"/>
    </source>
</evidence>
<feature type="transmembrane region" description="Helical" evidence="7">
    <location>
        <begin position="311"/>
        <end position="328"/>
    </location>
</feature>
<dbReference type="Pfam" id="PF07690">
    <property type="entry name" value="MFS_1"/>
    <property type="match status" value="1"/>
</dbReference>
<feature type="transmembrane region" description="Helical" evidence="7">
    <location>
        <begin position="449"/>
        <end position="467"/>
    </location>
</feature>
<reference evidence="9 10" key="1">
    <citation type="journal article" date="2018" name="IMA Fungus">
        <title>IMA Genome-F 9: Draft genome sequence of Annulohypoxylon stygium, Aspergillus mulundensis, Berkeleyomyces basicola (syn. Thielaviopsis basicola), Ceratocystis smalleyi, two Cercospora beticola strains, Coleophoma cylindrospora, Fusarium fracticaudum, Phialophora cf. hyalina, and Morchella septimelata.</title>
        <authorList>
            <person name="Wingfield B.D."/>
            <person name="Bills G.F."/>
            <person name="Dong Y."/>
            <person name="Huang W."/>
            <person name="Nel W.J."/>
            <person name="Swalarsk-Parry B.S."/>
            <person name="Vaghefi N."/>
            <person name="Wilken P.M."/>
            <person name="An Z."/>
            <person name="de Beer Z.W."/>
            <person name="De Vos L."/>
            <person name="Chen L."/>
            <person name="Duong T.A."/>
            <person name="Gao Y."/>
            <person name="Hammerbacher A."/>
            <person name="Kikkert J.R."/>
            <person name="Li Y."/>
            <person name="Li H."/>
            <person name="Li K."/>
            <person name="Li Q."/>
            <person name="Liu X."/>
            <person name="Ma X."/>
            <person name="Naidoo K."/>
            <person name="Pethybridge S.J."/>
            <person name="Sun J."/>
            <person name="Steenkamp E.T."/>
            <person name="van der Nest M.A."/>
            <person name="van Wyk S."/>
            <person name="Wingfield M.J."/>
            <person name="Xiong C."/>
            <person name="Yue Q."/>
            <person name="Zhang X."/>
        </authorList>
    </citation>
    <scope>NUCLEOTIDE SEQUENCE [LARGE SCALE GENOMIC DNA]</scope>
    <source>
        <strain evidence="9 10">BP5796</strain>
    </source>
</reference>
<feature type="transmembrane region" description="Helical" evidence="7">
    <location>
        <begin position="179"/>
        <end position="199"/>
    </location>
</feature>
<feature type="transmembrane region" description="Helical" evidence="7">
    <location>
        <begin position="151"/>
        <end position="173"/>
    </location>
</feature>
<evidence type="ECO:0000256" key="5">
    <source>
        <dbReference type="ARBA" id="ARBA00023136"/>
    </source>
</evidence>
<name>A0A3D8QTZ5_9HELO</name>
<dbReference type="PANTHER" id="PTHR23506">
    <property type="entry name" value="GH10249P"/>
    <property type="match status" value="1"/>
</dbReference>
<dbReference type="PANTHER" id="PTHR23506:SF37">
    <property type="entry name" value="MAJOR FACILITATOR SUPERFAMILY (MFS) PROFILE DOMAIN-CONTAINING PROTEIN"/>
    <property type="match status" value="1"/>
</dbReference>
<evidence type="ECO:0000256" key="2">
    <source>
        <dbReference type="ARBA" id="ARBA00022448"/>
    </source>
</evidence>
<dbReference type="InterPro" id="IPR020846">
    <property type="entry name" value="MFS_dom"/>
</dbReference>
<dbReference type="EMBL" id="PDLN01000015">
    <property type="protein sequence ID" value="RDW65247.1"/>
    <property type="molecule type" value="Genomic_DNA"/>
</dbReference>
<keyword evidence="3 7" id="KW-0812">Transmembrane</keyword>
<evidence type="ECO:0000259" key="8">
    <source>
        <dbReference type="PROSITE" id="PS50850"/>
    </source>
</evidence>
<comment type="caution">
    <text evidence="9">The sequence shown here is derived from an EMBL/GenBank/DDBJ whole genome shotgun (WGS) entry which is preliminary data.</text>
</comment>
<evidence type="ECO:0000313" key="9">
    <source>
        <dbReference type="EMBL" id="RDW65247.1"/>
    </source>
</evidence>
<feature type="transmembrane region" description="Helical" evidence="7">
    <location>
        <begin position="415"/>
        <end position="437"/>
    </location>
</feature>
<keyword evidence="5 7" id="KW-0472">Membrane</keyword>
<dbReference type="GO" id="GO:0022857">
    <property type="term" value="F:transmembrane transporter activity"/>
    <property type="evidence" value="ECO:0007669"/>
    <property type="project" value="InterPro"/>
</dbReference>
<keyword evidence="2" id="KW-0813">Transport</keyword>
<dbReference type="AlphaFoldDB" id="A0A3D8QTZ5"/>
<keyword evidence="4 7" id="KW-1133">Transmembrane helix</keyword>
<feature type="transmembrane region" description="Helical" evidence="7">
    <location>
        <begin position="18"/>
        <end position="42"/>
    </location>
</feature>
<dbReference type="CDD" id="cd17325">
    <property type="entry name" value="MFS_MdtG_SLC18_like"/>
    <property type="match status" value="1"/>
</dbReference>
<protein>
    <recommendedName>
        <fullName evidence="8">Major facilitator superfamily (MFS) profile domain-containing protein</fullName>
    </recommendedName>
</protein>
<evidence type="ECO:0000256" key="6">
    <source>
        <dbReference type="SAM" id="MobiDB-lite"/>
    </source>
</evidence>
<dbReference type="OrthoDB" id="5086884at2759"/>
<dbReference type="PROSITE" id="PS50850">
    <property type="entry name" value="MFS"/>
    <property type="match status" value="1"/>
</dbReference>
<feature type="transmembrane region" description="Helical" evidence="7">
    <location>
        <begin position="62"/>
        <end position="81"/>
    </location>
</feature>
<feature type="transmembrane region" description="Helical" evidence="7">
    <location>
        <begin position="340"/>
        <end position="357"/>
    </location>
</feature>
<evidence type="ECO:0000256" key="7">
    <source>
        <dbReference type="SAM" id="Phobius"/>
    </source>
</evidence>
<organism evidence="9 10">
    <name type="scientific">Coleophoma crateriformis</name>
    <dbReference type="NCBI Taxonomy" id="565419"/>
    <lineage>
        <taxon>Eukaryota</taxon>
        <taxon>Fungi</taxon>
        <taxon>Dikarya</taxon>
        <taxon>Ascomycota</taxon>
        <taxon>Pezizomycotina</taxon>
        <taxon>Leotiomycetes</taxon>
        <taxon>Helotiales</taxon>
        <taxon>Dermateaceae</taxon>
        <taxon>Coleophoma</taxon>
    </lineage>
</organism>
<keyword evidence="10" id="KW-1185">Reference proteome</keyword>
<feature type="region of interest" description="Disordered" evidence="6">
    <location>
        <begin position="217"/>
        <end position="245"/>
    </location>
</feature>
<evidence type="ECO:0000256" key="1">
    <source>
        <dbReference type="ARBA" id="ARBA00004141"/>
    </source>
</evidence>
<accession>A0A3D8QTZ5</accession>
<dbReference type="InterPro" id="IPR011701">
    <property type="entry name" value="MFS"/>
</dbReference>
<gene>
    <name evidence="9" type="ORF">BP5796_09939</name>
</gene>
<dbReference type="GO" id="GO:0016020">
    <property type="term" value="C:membrane"/>
    <property type="evidence" value="ECO:0007669"/>
    <property type="project" value="UniProtKB-SubCell"/>
</dbReference>
<dbReference type="InterPro" id="IPR036259">
    <property type="entry name" value="MFS_trans_sf"/>
</dbReference>
<feature type="transmembrane region" description="Helical" evidence="7">
    <location>
        <begin position="369"/>
        <end position="395"/>
    </location>
</feature>
<dbReference type="Gene3D" id="1.20.1250.20">
    <property type="entry name" value="MFS general substrate transporter like domains"/>
    <property type="match status" value="2"/>
</dbReference>
<evidence type="ECO:0000256" key="3">
    <source>
        <dbReference type="ARBA" id="ARBA00022692"/>
    </source>
</evidence>
<comment type="subcellular location">
    <subcellularLocation>
        <location evidence="1">Membrane</location>
        <topology evidence="1">Multi-pass membrane protein</topology>
    </subcellularLocation>
</comment>
<feature type="domain" description="Major facilitator superfamily (MFS) profile" evidence="8">
    <location>
        <begin position="20"/>
        <end position="470"/>
    </location>
</feature>
<feature type="transmembrane region" description="Helical" evidence="7">
    <location>
        <begin position="93"/>
        <end position="111"/>
    </location>
</feature>